<dbReference type="PROSITE" id="PS51257">
    <property type="entry name" value="PROKAR_LIPOPROTEIN"/>
    <property type="match status" value="1"/>
</dbReference>
<gene>
    <name evidence="1" type="ORF">SAMN04490248_112106</name>
</gene>
<dbReference type="InterPro" id="IPR011990">
    <property type="entry name" value="TPR-like_helical_dom_sf"/>
</dbReference>
<dbReference type="InterPro" id="IPR019734">
    <property type="entry name" value="TPR_rpt"/>
</dbReference>
<keyword evidence="2" id="KW-1185">Reference proteome</keyword>
<dbReference type="EMBL" id="FODS01000012">
    <property type="protein sequence ID" value="SEO79704.1"/>
    <property type="molecule type" value="Genomic_DNA"/>
</dbReference>
<organism evidence="1 2">
    <name type="scientific">Salinihabitans flavidus</name>
    <dbReference type="NCBI Taxonomy" id="569882"/>
    <lineage>
        <taxon>Bacteria</taxon>
        <taxon>Pseudomonadati</taxon>
        <taxon>Pseudomonadota</taxon>
        <taxon>Alphaproteobacteria</taxon>
        <taxon>Rhodobacterales</taxon>
        <taxon>Roseobacteraceae</taxon>
        <taxon>Salinihabitans</taxon>
    </lineage>
</organism>
<protein>
    <submittedName>
        <fullName evidence="1">Tetratricopeptide repeat-containing protein</fullName>
    </submittedName>
</protein>
<proteinExistence type="predicted"/>
<sequence length="281" mass="31353">MRHPFLVSLCLGGSVALSACQKPDDNSVDRAIQNVNAVDESNLSDVMLTVADPNEAVAYFNRTLKDNPDRIDIRRGLAKSLIRAKRHTEAVAAWDEVIKHPDSTSEDRVDLGDALIRAGDWERADKELDAVPPTHETFKRYRLEAMVADSNEDWDKADSFYQTAVGLTTRPSGVLNNWGYSKLTRGDYAEAERLFGEAIRQDQSLFTAKNNLVLARGAQRNYTLPVIPMVQTERAQLLHTMALSAIKQNDVETGKGLLREAIETHPRHFEAAVRSLRALEG</sequence>
<dbReference type="Proteomes" id="UP000198893">
    <property type="component" value="Unassembled WGS sequence"/>
</dbReference>
<dbReference type="RefSeq" id="WP_093118491.1">
    <property type="nucleotide sequence ID" value="NZ_FODS01000012.1"/>
</dbReference>
<reference evidence="1 2" key="1">
    <citation type="submission" date="2016-10" db="EMBL/GenBank/DDBJ databases">
        <authorList>
            <person name="de Groot N.N."/>
        </authorList>
    </citation>
    <scope>NUCLEOTIDE SEQUENCE [LARGE SCALE GENOMIC DNA]</scope>
    <source>
        <strain evidence="1 2">DSM 27842</strain>
    </source>
</reference>
<dbReference type="Gene3D" id="1.25.40.10">
    <property type="entry name" value="Tetratricopeptide repeat domain"/>
    <property type="match status" value="1"/>
</dbReference>
<dbReference type="SUPFAM" id="SSF48452">
    <property type="entry name" value="TPR-like"/>
    <property type="match status" value="1"/>
</dbReference>
<name>A0A1H8SMY3_9RHOB</name>
<evidence type="ECO:0000313" key="1">
    <source>
        <dbReference type="EMBL" id="SEO79704.1"/>
    </source>
</evidence>
<evidence type="ECO:0000313" key="2">
    <source>
        <dbReference type="Proteomes" id="UP000198893"/>
    </source>
</evidence>
<dbReference type="AlphaFoldDB" id="A0A1H8SMY3"/>
<dbReference type="STRING" id="569882.SAMN04490248_112106"/>
<dbReference type="Pfam" id="PF13432">
    <property type="entry name" value="TPR_16"/>
    <property type="match status" value="1"/>
</dbReference>
<accession>A0A1H8SMY3</accession>
<dbReference type="OrthoDB" id="7819234at2"/>
<dbReference type="SMART" id="SM00028">
    <property type="entry name" value="TPR"/>
    <property type="match status" value="4"/>
</dbReference>